<comment type="caution">
    <text evidence="5">The sequence shown here is derived from an EMBL/GenBank/DDBJ whole genome shotgun (WGS) entry which is preliminary data.</text>
</comment>
<evidence type="ECO:0000256" key="1">
    <source>
        <dbReference type="ARBA" id="ARBA00004886"/>
    </source>
</evidence>
<dbReference type="RefSeq" id="WP_106170832.1">
    <property type="nucleotide sequence ID" value="NZ_JAVKZF010000002.1"/>
</dbReference>
<dbReference type="EMBL" id="RSCK01000136">
    <property type="protein sequence ID" value="RUT00890.1"/>
    <property type="molecule type" value="Genomic_DNA"/>
</dbReference>
<comment type="pathway">
    <text evidence="1">Cofactor biosynthesis; pyrroloquinoline quinone biosynthesis.</text>
</comment>
<feature type="compositionally biased region" description="Polar residues" evidence="4">
    <location>
        <begin position="12"/>
        <end position="27"/>
    </location>
</feature>
<protein>
    <recommendedName>
        <fullName evidence="3">Coenzyme PQQ synthesis protein A</fullName>
    </recommendedName>
</protein>
<organism evidence="5 6">
    <name type="scientific">Chroococcidiopsis cubana SAG 39.79</name>
    <dbReference type="NCBI Taxonomy" id="388085"/>
    <lineage>
        <taxon>Bacteria</taxon>
        <taxon>Bacillati</taxon>
        <taxon>Cyanobacteriota</taxon>
        <taxon>Cyanophyceae</taxon>
        <taxon>Chroococcidiopsidales</taxon>
        <taxon>Chroococcidiopsidaceae</taxon>
        <taxon>Chroococcidiopsis</taxon>
    </lineage>
</organism>
<accession>A0AB37U9R2</accession>
<dbReference type="Proteomes" id="UP000282574">
    <property type="component" value="Unassembled WGS sequence"/>
</dbReference>
<evidence type="ECO:0000256" key="4">
    <source>
        <dbReference type="SAM" id="MobiDB-lite"/>
    </source>
</evidence>
<evidence type="ECO:0000256" key="2">
    <source>
        <dbReference type="ARBA" id="ARBA00009325"/>
    </source>
</evidence>
<keyword evidence="6" id="KW-1185">Reference proteome</keyword>
<reference evidence="5 6" key="1">
    <citation type="journal article" date="2019" name="Genome Biol. Evol.">
        <title>Day and night: Metabolic profiles and evolutionary relationships of six axenic non-marine cyanobacteria.</title>
        <authorList>
            <person name="Will S.E."/>
            <person name="Henke P."/>
            <person name="Boedeker C."/>
            <person name="Huang S."/>
            <person name="Brinkmann H."/>
            <person name="Rohde M."/>
            <person name="Jarek M."/>
            <person name="Friedl T."/>
            <person name="Seufert S."/>
            <person name="Schumacher M."/>
            <person name="Overmann J."/>
            <person name="Neumann-Schaal M."/>
            <person name="Petersen J."/>
        </authorList>
    </citation>
    <scope>NUCLEOTIDE SEQUENCE [LARGE SCALE GENOMIC DNA]</scope>
    <source>
        <strain evidence="5 6">SAG 39.79</strain>
    </source>
</reference>
<evidence type="ECO:0000313" key="5">
    <source>
        <dbReference type="EMBL" id="RUT00890.1"/>
    </source>
</evidence>
<proteinExistence type="inferred from homology"/>
<dbReference type="NCBIfam" id="TIGR02107">
    <property type="entry name" value="PQQ_syn_pqqA"/>
    <property type="match status" value="1"/>
</dbReference>
<comment type="similarity">
    <text evidence="2">Belongs to the PqqA family.</text>
</comment>
<dbReference type="AlphaFoldDB" id="A0AB37U9R2"/>
<evidence type="ECO:0000313" key="6">
    <source>
        <dbReference type="Proteomes" id="UP000282574"/>
    </source>
</evidence>
<dbReference type="Pfam" id="PF08042">
    <property type="entry name" value="PqqA"/>
    <property type="match status" value="1"/>
</dbReference>
<name>A0AB37U9R2_9CYAN</name>
<feature type="region of interest" description="Disordered" evidence="4">
    <location>
        <begin position="1"/>
        <end position="43"/>
    </location>
</feature>
<evidence type="ECO:0000256" key="3">
    <source>
        <dbReference type="ARBA" id="ARBA00015086"/>
    </source>
</evidence>
<gene>
    <name evidence="5" type="ORF">DSM107010_66680</name>
</gene>
<feature type="compositionally biased region" description="Basic and acidic residues" evidence="4">
    <location>
        <begin position="1"/>
        <end position="11"/>
    </location>
</feature>
<sequence>MVCDKIDRSTPDEQSNSSKAPQGTPGESSYHPPIGKPLTDWEQPDYDELDLCMEVTTYIYQWQRSGLG</sequence>
<dbReference type="InterPro" id="IPR011725">
    <property type="entry name" value="PQQ_synth_PqqA"/>
</dbReference>
<dbReference type="GO" id="GO:0018189">
    <property type="term" value="P:pyrroloquinoline quinone biosynthetic process"/>
    <property type="evidence" value="ECO:0007669"/>
    <property type="project" value="InterPro"/>
</dbReference>